<dbReference type="EC" id="3.4.23.-" evidence="2"/>
<dbReference type="NCBIfam" id="TIGR02281">
    <property type="entry name" value="clan_AA_DTGA"/>
    <property type="match status" value="1"/>
</dbReference>
<dbReference type="InterPro" id="IPR011969">
    <property type="entry name" value="Clan_AA_Asp_peptidase_C"/>
</dbReference>
<feature type="transmembrane region" description="Helical" evidence="1">
    <location>
        <begin position="38"/>
        <end position="55"/>
    </location>
</feature>
<feature type="transmembrane region" description="Helical" evidence="1">
    <location>
        <begin position="6"/>
        <end position="26"/>
    </location>
</feature>
<dbReference type="SUPFAM" id="SSF50630">
    <property type="entry name" value="Acid proteases"/>
    <property type="match status" value="1"/>
</dbReference>
<keyword evidence="1" id="KW-1133">Transmembrane helix</keyword>
<dbReference type="InterPro" id="IPR021109">
    <property type="entry name" value="Peptidase_aspartic_dom_sf"/>
</dbReference>
<organism evidence="2 3">
    <name type="scientific">Oceanomicrobium pacificus</name>
    <dbReference type="NCBI Taxonomy" id="2692916"/>
    <lineage>
        <taxon>Bacteria</taxon>
        <taxon>Pseudomonadati</taxon>
        <taxon>Pseudomonadota</taxon>
        <taxon>Alphaproteobacteria</taxon>
        <taxon>Rhodobacterales</taxon>
        <taxon>Paracoccaceae</taxon>
        <taxon>Oceanomicrobium</taxon>
    </lineage>
</organism>
<sequence length="193" mass="20707">MQGSDAGYLIYLVLLGALILSSWLVTMRSDLNRTLQQAAIWALIFAGAVLVYAAWPTFDPQLFPRRAISVEDGVIELARAPDGHFRADITVNGEQIEFIVDTGASLIVLSQADAASAGLDPQALDYRGRARTANGVVATAAARVEDFRIGPVQLGPVDVSVNGGPLDISLLGMTALERFGRVEIAGDRMRLHF</sequence>
<evidence type="ECO:0000313" key="3">
    <source>
        <dbReference type="Proteomes" id="UP000436016"/>
    </source>
</evidence>
<keyword evidence="1" id="KW-0472">Membrane</keyword>
<dbReference type="InterPro" id="IPR001969">
    <property type="entry name" value="Aspartic_peptidase_AS"/>
</dbReference>
<keyword evidence="3" id="KW-1185">Reference proteome</keyword>
<comment type="caution">
    <text evidence="2">The sequence shown here is derived from an EMBL/GenBank/DDBJ whole genome shotgun (WGS) entry which is preliminary data.</text>
</comment>
<protein>
    <submittedName>
        <fullName evidence="2">TIGR02281 family clan AA aspartic protease</fullName>
        <ecNumber evidence="2">3.4.23.-</ecNumber>
    </submittedName>
</protein>
<dbReference type="GO" id="GO:0004190">
    <property type="term" value="F:aspartic-type endopeptidase activity"/>
    <property type="evidence" value="ECO:0007669"/>
    <property type="project" value="InterPro"/>
</dbReference>
<keyword evidence="2" id="KW-0645">Protease</keyword>
<dbReference type="Gene3D" id="2.40.70.10">
    <property type="entry name" value="Acid Proteases"/>
    <property type="match status" value="1"/>
</dbReference>
<evidence type="ECO:0000313" key="2">
    <source>
        <dbReference type="EMBL" id="MXU65716.1"/>
    </source>
</evidence>
<dbReference type="PROSITE" id="PS00141">
    <property type="entry name" value="ASP_PROTEASE"/>
    <property type="match status" value="1"/>
</dbReference>
<proteinExistence type="predicted"/>
<dbReference type="GO" id="GO:0006508">
    <property type="term" value="P:proteolysis"/>
    <property type="evidence" value="ECO:0007669"/>
    <property type="project" value="UniProtKB-KW"/>
</dbReference>
<evidence type="ECO:0000256" key="1">
    <source>
        <dbReference type="SAM" id="Phobius"/>
    </source>
</evidence>
<dbReference type="Pfam" id="PF13975">
    <property type="entry name" value="gag-asp_proteas"/>
    <property type="match status" value="1"/>
</dbReference>
<accession>A0A6B0TPA2</accession>
<gene>
    <name evidence="2" type="ORF">GSH16_09660</name>
</gene>
<dbReference type="RefSeq" id="WP_160854446.1">
    <property type="nucleotide sequence ID" value="NZ_WUWG01000003.1"/>
</dbReference>
<keyword evidence="2" id="KW-0378">Hydrolase</keyword>
<keyword evidence="1" id="KW-0812">Transmembrane</keyword>
<dbReference type="InterPro" id="IPR034122">
    <property type="entry name" value="Retropepsin-like_bacterial"/>
</dbReference>
<dbReference type="AlphaFoldDB" id="A0A6B0TPA2"/>
<dbReference type="CDD" id="cd05483">
    <property type="entry name" value="retropepsin_like_bacteria"/>
    <property type="match status" value="1"/>
</dbReference>
<dbReference type="EMBL" id="WUWG01000003">
    <property type="protein sequence ID" value="MXU65716.1"/>
    <property type="molecule type" value="Genomic_DNA"/>
</dbReference>
<name>A0A6B0TPA2_9RHOB</name>
<dbReference type="Proteomes" id="UP000436016">
    <property type="component" value="Unassembled WGS sequence"/>
</dbReference>
<reference evidence="2 3" key="1">
    <citation type="submission" date="2019-12" db="EMBL/GenBank/DDBJ databases">
        <title>Strain KN286 was isolated from seawater, which was collected from Caroline Seamount in the tropical western Pacific.</title>
        <authorList>
            <person name="Wang Q."/>
        </authorList>
    </citation>
    <scope>NUCLEOTIDE SEQUENCE [LARGE SCALE GENOMIC DNA]</scope>
    <source>
        <strain evidence="2 3">KN286</strain>
    </source>
</reference>